<accession>A0A226Q371</accession>
<proteinExistence type="predicted"/>
<feature type="region of interest" description="Disordered" evidence="1">
    <location>
        <begin position="1"/>
        <end position="24"/>
    </location>
</feature>
<protein>
    <submittedName>
        <fullName evidence="2">Uncharacterized protein</fullName>
    </submittedName>
</protein>
<evidence type="ECO:0000313" key="3">
    <source>
        <dbReference type="Proteomes" id="UP000198378"/>
    </source>
</evidence>
<dbReference type="AlphaFoldDB" id="A0A226Q371"/>
<reference evidence="2 3" key="1">
    <citation type="submission" date="2017-05" db="EMBL/GenBank/DDBJ databases">
        <title>The genome sequence of Geobacillus thermocatenulatus DSM 730.</title>
        <authorList>
            <person name="Ramaloko W.T."/>
            <person name="Koen N."/>
            <person name="Polliack S."/>
            <person name="Aliyu H."/>
            <person name="Lebre P."/>
            <person name="Mohr T."/>
            <person name="Oswald F."/>
            <person name="Zwick M."/>
            <person name="Neumann A."/>
            <person name="Syldatk C."/>
            <person name="Cowan D."/>
            <person name="De Maayer P."/>
        </authorList>
    </citation>
    <scope>NUCLEOTIDE SEQUENCE [LARGE SCALE GENOMIC DNA]</scope>
    <source>
        <strain evidence="2 3">BGSC 93A1</strain>
    </source>
</reference>
<comment type="caution">
    <text evidence="2">The sequence shown here is derived from an EMBL/GenBank/DDBJ whole genome shotgun (WGS) entry which is preliminary data.</text>
</comment>
<dbReference type="EMBL" id="NEWK01000002">
    <property type="protein sequence ID" value="OXB86059.1"/>
    <property type="molecule type" value="Genomic_DNA"/>
</dbReference>
<keyword evidence="3" id="KW-1185">Reference proteome</keyword>
<evidence type="ECO:0000313" key="2">
    <source>
        <dbReference type="EMBL" id="OXB86059.1"/>
    </source>
</evidence>
<dbReference type="Proteomes" id="UP000198378">
    <property type="component" value="Unassembled WGS sequence"/>
</dbReference>
<dbReference type="KEGG" id="gtm:GT3921_11855"/>
<sequence>MRKIIHDDGKKRTANEKPPSAGRSRMTAVFYSSFEQPFAGNTTLPKKLVMEQKKRSDHGDFALERSPPSIKGGEVVVKEGRFRS</sequence>
<feature type="compositionally biased region" description="Basic and acidic residues" evidence="1">
    <location>
        <begin position="1"/>
        <end position="15"/>
    </location>
</feature>
<evidence type="ECO:0000256" key="1">
    <source>
        <dbReference type="SAM" id="MobiDB-lite"/>
    </source>
</evidence>
<name>A0A226Q371_9BACL</name>
<organism evidence="2 3">
    <name type="scientific">Geobacillus thermocatenulatus</name>
    <dbReference type="NCBI Taxonomy" id="33938"/>
    <lineage>
        <taxon>Bacteria</taxon>
        <taxon>Bacillati</taxon>
        <taxon>Bacillota</taxon>
        <taxon>Bacilli</taxon>
        <taxon>Bacillales</taxon>
        <taxon>Anoxybacillaceae</taxon>
        <taxon>Geobacillus</taxon>
        <taxon>Geobacillus thermoleovorans group</taxon>
    </lineage>
</organism>
<gene>
    <name evidence="2" type="ORF">B9L19_10850</name>
</gene>